<keyword evidence="3" id="KW-1185">Reference proteome</keyword>
<dbReference type="AlphaFoldDB" id="A0A179SMJ7"/>
<organism evidence="2 3">
    <name type="scientific">Metabacillus litoralis</name>
    <dbReference type="NCBI Taxonomy" id="152268"/>
    <lineage>
        <taxon>Bacteria</taxon>
        <taxon>Bacillati</taxon>
        <taxon>Bacillota</taxon>
        <taxon>Bacilli</taxon>
        <taxon>Bacillales</taxon>
        <taxon>Bacillaceae</taxon>
        <taxon>Metabacillus</taxon>
    </lineage>
</organism>
<feature type="transmembrane region" description="Helical" evidence="1">
    <location>
        <begin position="31"/>
        <end position="53"/>
    </location>
</feature>
<dbReference type="RefSeq" id="WP_066338985.1">
    <property type="nucleotide sequence ID" value="NZ_LWSG01000044.1"/>
</dbReference>
<keyword evidence="1" id="KW-1133">Transmembrane helix</keyword>
<reference evidence="3" key="1">
    <citation type="submission" date="2016-04" db="EMBL/GenBank/DDBJ databases">
        <authorList>
            <person name="Lyu Z."/>
            <person name="Lyu W."/>
        </authorList>
    </citation>
    <scope>NUCLEOTIDE SEQUENCE [LARGE SCALE GENOMIC DNA]</scope>
    <source>
        <strain evidence="3">C44</strain>
    </source>
</reference>
<evidence type="ECO:0000313" key="3">
    <source>
        <dbReference type="Proteomes" id="UP000078534"/>
    </source>
</evidence>
<feature type="transmembrane region" description="Helical" evidence="1">
    <location>
        <begin position="121"/>
        <end position="140"/>
    </location>
</feature>
<proteinExistence type="predicted"/>
<feature type="transmembrane region" description="Helical" evidence="1">
    <location>
        <begin position="90"/>
        <end position="109"/>
    </location>
</feature>
<gene>
    <name evidence="2" type="ORF">A6K24_11215</name>
</gene>
<dbReference type="EMBL" id="LWSG01000044">
    <property type="protein sequence ID" value="OAS82691.1"/>
    <property type="molecule type" value="Genomic_DNA"/>
</dbReference>
<name>A0A179SMJ7_9BACI</name>
<keyword evidence="1" id="KW-0812">Transmembrane</keyword>
<sequence>MKNKSERYIPLVVTVGQVAIFPYYIVWLKEVSLTFTLFAWFFAAFSFAAAWGYRVFQSKKNKNNTYISFIYSGMGFVYILVGCIKNSLEFLPYAALLLQIILGFLQGYFRAWHIEQKTYRLHNVHHYLIVGVTMIGFSFVKIISPVVFITVFGIVLFVCGFWSFIRNKIAEVI</sequence>
<comment type="caution">
    <text evidence="2">The sequence shown here is derived from an EMBL/GenBank/DDBJ whole genome shotgun (WGS) entry which is preliminary data.</text>
</comment>
<dbReference type="OrthoDB" id="2863516at2"/>
<protein>
    <submittedName>
        <fullName evidence="2">Uncharacterized protein</fullName>
    </submittedName>
</protein>
<dbReference type="Proteomes" id="UP000078534">
    <property type="component" value="Unassembled WGS sequence"/>
</dbReference>
<feature type="transmembrane region" description="Helical" evidence="1">
    <location>
        <begin position="7"/>
        <end position="25"/>
    </location>
</feature>
<accession>A0A179SMJ7</accession>
<feature type="transmembrane region" description="Helical" evidence="1">
    <location>
        <begin position="65"/>
        <end position="84"/>
    </location>
</feature>
<evidence type="ECO:0000313" key="2">
    <source>
        <dbReference type="EMBL" id="OAS82691.1"/>
    </source>
</evidence>
<keyword evidence="1" id="KW-0472">Membrane</keyword>
<feature type="transmembrane region" description="Helical" evidence="1">
    <location>
        <begin position="146"/>
        <end position="165"/>
    </location>
</feature>
<evidence type="ECO:0000256" key="1">
    <source>
        <dbReference type="SAM" id="Phobius"/>
    </source>
</evidence>